<evidence type="ECO:0000313" key="2">
    <source>
        <dbReference type="EMBL" id="KAL1795464.1"/>
    </source>
</evidence>
<evidence type="ECO:0000313" key="3">
    <source>
        <dbReference type="Proteomes" id="UP001578633"/>
    </source>
</evidence>
<feature type="compositionally biased region" description="Polar residues" evidence="1">
    <location>
        <begin position="136"/>
        <end position="146"/>
    </location>
</feature>
<feature type="region of interest" description="Disordered" evidence="1">
    <location>
        <begin position="182"/>
        <end position="263"/>
    </location>
</feature>
<feature type="region of interest" description="Disordered" evidence="1">
    <location>
        <begin position="59"/>
        <end position="93"/>
    </location>
</feature>
<feature type="region of interest" description="Disordered" evidence="1">
    <location>
        <begin position="305"/>
        <end position="326"/>
    </location>
</feature>
<comment type="caution">
    <text evidence="2">The sequence shown here is derived from an EMBL/GenBank/DDBJ whole genome shotgun (WGS) entry which is preliminary data.</text>
</comment>
<keyword evidence="3" id="KW-1185">Reference proteome</keyword>
<gene>
    <name evidence="2" type="ORF">ACET3X_005688</name>
</gene>
<feature type="compositionally biased region" description="Polar residues" evidence="1">
    <location>
        <begin position="218"/>
        <end position="242"/>
    </location>
</feature>
<organism evidence="2 3">
    <name type="scientific">Alternaria dauci</name>
    <dbReference type="NCBI Taxonomy" id="48095"/>
    <lineage>
        <taxon>Eukaryota</taxon>
        <taxon>Fungi</taxon>
        <taxon>Dikarya</taxon>
        <taxon>Ascomycota</taxon>
        <taxon>Pezizomycotina</taxon>
        <taxon>Dothideomycetes</taxon>
        <taxon>Pleosporomycetidae</taxon>
        <taxon>Pleosporales</taxon>
        <taxon>Pleosporineae</taxon>
        <taxon>Pleosporaceae</taxon>
        <taxon>Alternaria</taxon>
        <taxon>Alternaria sect. Porri</taxon>
    </lineage>
</organism>
<evidence type="ECO:0000256" key="1">
    <source>
        <dbReference type="SAM" id="MobiDB-lite"/>
    </source>
</evidence>
<dbReference type="EMBL" id="JBHGVX010000005">
    <property type="protein sequence ID" value="KAL1795464.1"/>
    <property type="molecule type" value="Genomic_DNA"/>
</dbReference>
<dbReference type="RefSeq" id="XP_069306048.1">
    <property type="nucleotide sequence ID" value="XM_069452414.1"/>
</dbReference>
<feature type="compositionally biased region" description="Polar residues" evidence="1">
    <location>
        <begin position="356"/>
        <end position="370"/>
    </location>
</feature>
<proteinExistence type="predicted"/>
<name>A0ABR3UI04_9PLEO</name>
<feature type="region of interest" description="Disordered" evidence="1">
    <location>
        <begin position="111"/>
        <end position="155"/>
    </location>
</feature>
<reference evidence="2 3" key="1">
    <citation type="submission" date="2024-09" db="EMBL/GenBank/DDBJ databases">
        <title>T2T genomes of carrot and Alternaria dauci and their utility for understanding host-pathogen interaction during carrot leaf blight disease.</title>
        <authorList>
            <person name="Liu W."/>
            <person name="Xu S."/>
            <person name="Ou C."/>
            <person name="Liu X."/>
            <person name="Zhuang F."/>
            <person name="Deng X.W."/>
        </authorList>
    </citation>
    <scope>NUCLEOTIDE SEQUENCE [LARGE SCALE GENOMIC DNA]</scope>
    <source>
        <strain evidence="2 3">A2016</strain>
    </source>
</reference>
<sequence>MYTEAGIARVAAIGKRANRRDFTPYFDAADARNGMDLGSPRIDGLRNALAKKDVNQKLRQNSAEAGEAVTEKLSEPRAPPRASLGKLPSTAPKLQSKAEIPALLKAPRASVAPASGPTSYQRPGALTPVVEAPSPLNISSTNQSNRPSKHRRTSTLDRILDIRAEEQAKALTQLEGELYKSSDIKQDEQQTPNPSSHRVGNVESRRIAHPTLRKDKQQGSNYNTSPDSSENQNGSHIRTISDSVAPDKRVSASSSVYSNDENRQEDEIVRLSKAIVGLRAFQDLPSSSLNKAALQRKSAVPDGLDMSKIGVGKRESNDGNEAQQANREKRLIEAQAELLEYFNVPLEATGPGKADAQTSSSQESCVTASSGDYEKIGSQETLEQEENGVKRRWYKGFRRV</sequence>
<accession>A0ABR3UI04</accession>
<dbReference type="Proteomes" id="UP001578633">
    <property type="component" value="Chromosome 5"/>
</dbReference>
<protein>
    <submittedName>
        <fullName evidence="2">Uncharacterized protein</fullName>
    </submittedName>
</protein>
<feature type="compositionally biased region" description="Polar residues" evidence="1">
    <location>
        <begin position="189"/>
        <end position="198"/>
    </location>
</feature>
<feature type="region of interest" description="Disordered" evidence="1">
    <location>
        <begin position="349"/>
        <end position="372"/>
    </location>
</feature>
<dbReference type="GeneID" id="96086010"/>